<evidence type="ECO:0000313" key="17">
    <source>
        <dbReference type="EMBL" id="ADG83401.1"/>
    </source>
</evidence>
<dbReference type="InterPro" id="IPR036611">
    <property type="entry name" value="Trigger_fac_ribosome-bd_sf"/>
</dbReference>
<keyword evidence="7 12" id="KW-0143">Chaperone</keyword>
<dbReference type="OrthoDB" id="9767721at2"/>
<comment type="function">
    <text evidence="10 12">Involved in protein export. Acts as a chaperone by maintaining the newly synthesized protein in an open conformation. Functions as a peptidyl-prolyl cis-trans isomerase.</text>
</comment>
<protein>
    <recommendedName>
        <fullName evidence="4 12">Trigger factor</fullName>
        <shortName evidence="12">TF</shortName>
        <ecNumber evidence="3 12">5.2.1.8</ecNumber>
    </recommendedName>
    <alternativeName>
        <fullName evidence="11 12">PPIase</fullName>
    </alternativeName>
</protein>
<dbReference type="eggNOG" id="COG0544">
    <property type="taxonomic scope" value="Bacteria"/>
</dbReference>
<keyword evidence="15" id="KW-0175">Coiled coil</keyword>
<dbReference type="Gene3D" id="1.10.3120.10">
    <property type="entry name" value="Trigger factor, C-terminal domain"/>
    <property type="match status" value="1"/>
</dbReference>
<dbReference type="PROSITE" id="PS50059">
    <property type="entry name" value="FKBP_PPIASE"/>
    <property type="match status" value="1"/>
</dbReference>
<evidence type="ECO:0000256" key="11">
    <source>
        <dbReference type="ARBA" id="ARBA00029986"/>
    </source>
</evidence>
<evidence type="ECO:0000256" key="2">
    <source>
        <dbReference type="ARBA" id="ARBA00005464"/>
    </source>
</evidence>
<dbReference type="InterPro" id="IPR046357">
    <property type="entry name" value="PPIase_dom_sf"/>
</dbReference>
<evidence type="ECO:0000256" key="10">
    <source>
        <dbReference type="ARBA" id="ARBA00024849"/>
    </source>
</evidence>
<evidence type="ECO:0000256" key="9">
    <source>
        <dbReference type="ARBA" id="ARBA00023306"/>
    </source>
</evidence>
<keyword evidence="8 12" id="KW-0413">Isomerase</keyword>
<dbReference type="InterPro" id="IPR027304">
    <property type="entry name" value="Trigger_fact/SurA_dom_sf"/>
</dbReference>
<keyword evidence="9 12" id="KW-0131">Cell cycle</keyword>
<dbReference type="Proteomes" id="UP000002377">
    <property type="component" value="Chromosome"/>
</dbReference>
<dbReference type="HOGENOM" id="CLU_033058_3_2_9"/>
<evidence type="ECO:0000256" key="1">
    <source>
        <dbReference type="ARBA" id="ARBA00000971"/>
    </source>
</evidence>
<evidence type="ECO:0000256" key="6">
    <source>
        <dbReference type="ARBA" id="ARBA00023110"/>
    </source>
</evidence>
<dbReference type="GO" id="GO:0043022">
    <property type="term" value="F:ribosome binding"/>
    <property type="evidence" value="ECO:0007669"/>
    <property type="project" value="TreeGrafter"/>
</dbReference>
<evidence type="ECO:0000256" key="3">
    <source>
        <dbReference type="ARBA" id="ARBA00013194"/>
    </source>
</evidence>
<dbReference type="GO" id="GO:0051083">
    <property type="term" value="P:'de novo' cotranslational protein folding"/>
    <property type="evidence" value="ECO:0007669"/>
    <property type="project" value="TreeGrafter"/>
</dbReference>
<dbReference type="GO" id="GO:0003755">
    <property type="term" value="F:peptidyl-prolyl cis-trans isomerase activity"/>
    <property type="evidence" value="ECO:0007669"/>
    <property type="project" value="UniProtKB-UniRule"/>
</dbReference>
<evidence type="ECO:0000256" key="14">
    <source>
        <dbReference type="RuleBase" id="RU003914"/>
    </source>
</evidence>
<dbReference type="GO" id="GO:0044183">
    <property type="term" value="F:protein folding chaperone"/>
    <property type="evidence" value="ECO:0007669"/>
    <property type="project" value="TreeGrafter"/>
</dbReference>
<dbReference type="STRING" id="635013.TherJR_2564"/>
<dbReference type="PIRSF" id="PIRSF003095">
    <property type="entry name" value="Trigger_factor"/>
    <property type="match status" value="1"/>
</dbReference>
<dbReference type="Pfam" id="PF00254">
    <property type="entry name" value="FKBP_C"/>
    <property type="match status" value="1"/>
</dbReference>
<dbReference type="PANTHER" id="PTHR30560">
    <property type="entry name" value="TRIGGER FACTOR CHAPERONE AND PEPTIDYL-PROLYL CIS/TRANS ISOMERASE"/>
    <property type="match status" value="1"/>
</dbReference>
<dbReference type="HAMAP" id="MF_00303">
    <property type="entry name" value="Trigger_factor_Tig"/>
    <property type="match status" value="1"/>
</dbReference>
<evidence type="ECO:0000256" key="13">
    <source>
        <dbReference type="PROSITE-ProRule" id="PRU00277"/>
    </source>
</evidence>
<dbReference type="Pfam" id="PF05697">
    <property type="entry name" value="Trigger_N"/>
    <property type="match status" value="1"/>
</dbReference>
<feature type="domain" description="PPIase FKBP-type" evidence="16">
    <location>
        <begin position="163"/>
        <end position="245"/>
    </location>
</feature>
<dbReference type="GO" id="GO:0005737">
    <property type="term" value="C:cytoplasm"/>
    <property type="evidence" value="ECO:0007669"/>
    <property type="project" value="UniProtKB-SubCell"/>
</dbReference>
<dbReference type="GO" id="GO:0051301">
    <property type="term" value="P:cell division"/>
    <property type="evidence" value="ECO:0007669"/>
    <property type="project" value="UniProtKB-KW"/>
</dbReference>
<keyword evidence="18" id="KW-1185">Reference proteome</keyword>
<evidence type="ECO:0000256" key="15">
    <source>
        <dbReference type="SAM" id="Coils"/>
    </source>
</evidence>
<dbReference type="PANTHER" id="PTHR30560:SF3">
    <property type="entry name" value="TRIGGER FACTOR-LIKE PROTEIN TIG, CHLOROPLASTIC"/>
    <property type="match status" value="1"/>
</dbReference>
<dbReference type="InterPro" id="IPR008881">
    <property type="entry name" value="Trigger_fac_ribosome-bd_bac"/>
</dbReference>
<keyword evidence="12" id="KW-0963">Cytoplasm</keyword>
<evidence type="ECO:0000313" key="18">
    <source>
        <dbReference type="Proteomes" id="UP000002377"/>
    </source>
</evidence>
<dbReference type="InterPro" id="IPR037041">
    <property type="entry name" value="Trigger_fac_C_sf"/>
</dbReference>
<dbReference type="KEGG" id="tjr:TherJR_2564"/>
<comment type="subcellular location">
    <subcellularLocation>
        <location evidence="12">Cytoplasm</location>
    </subcellularLocation>
    <text evidence="12">About half TF is bound to the ribosome near the polypeptide exit tunnel while the other half is free in the cytoplasm.</text>
</comment>
<reference evidence="17 18" key="1">
    <citation type="submission" date="2010-05" db="EMBL/GenBank/DDBJ databases">
        <title>Complete sequence of Thermincola sp. JR.</title>
        <authorList>
            <consortium name="US DOE Joint Genome Institute"/>
            <person name="Lucas S."/>
            <person name="Copeland A."/>
            <person name="Lapidus A."/>
            <person name="Cheng J.-F."/>
            <person name="Bruce D."/>
            <person name="Goodwin L."/>
            <person name="Pitluck S."/>
            <person name="Chertkov O."/>
            <person name="Detter J.C."/>
            <person name="Han C."/>
            <person name="Tapia R."/>
            <person name="Land M."/>
            <person name="Hauser L."/>
            <person name="Kyrpides N."/>
            <person name="Mikhailova N."/>
            <person name="Hazen T.C."/>
            <person name="Woyke T."/>
        </authorList>
    </citation>
    <scope>NUCLEOTIDE SEQUENCE [LARGE SCALE GENOMIC DNA]</scope>
    <source>
        <strain evidence="17 18">JR</strain>
    </source>
</reference>
<dbReference type="InterPro" id="IPR005215">
    <property type="entry name" value="Trig_fac"/>
</dbReference>
<evidence type="ECO:0000256" key="5">
    <source>
        <dbReference type="ARBA" id="ARBA00022618"/>
    </source>
</evidence>
<dbReference type="SUPFAM" id="SSF109998">
    <property type="entry name" value="Triger factor/SurA peptide-binding domain-like"/>
    <property type="match status" value="1"/>
</dbReference>
<proteinExistence type="inferred from homology"/>
<dbReference type="InterPro" id="IPR008880">
    <property type="entry name" value="Trigger_fac_C"/>
</dbReference>
<feature type="coiled-coil region" evidence="15">
    <location>
        <begin position="261"/>
        <end position="288"/>
    </location>
</feature>
<evidence type="ECO:0000256" key="4">
    <source>
        <dbReference type="ARBA" id="ARBA00016902"/>
    </source>
</evidence>
<name>D5XBH2_THEPJ</name>
<dbReference type="SUPFAM" id="SSF54534">
    <property type="entry name" value="FKBP-like"/>
    <property type="match status" value="1"/>
</dbReference>
<evidence type="ECO:0000256" key="12">
    <source>
        <dbReference type="HAMAP-Rule" id="MF_00303"/>
    </source>
</evidence>
<gene>
    <name evidence="12" type="primary">tig</name>
    <name evidence="17" type="ordered locus">TherJR_2564</name>
</gene>
<comment type="catalytic activity">
    <reaction evidence="1 12 13">
        <text>[protein]-peptidylproline (omega=180) = [protein]-peptidylproline (omega=0)</text>
        <dbReference type="Rhea" id="RHEA:16237"/>
        <dbReference type="Rhea" id="RHEA-COMP:10747"/>
        <dbReference type="Rhea" id="RHEA-COMP:10748"/>
        <dbReference type="ChEBI" id="CHEBI:83833"/>
        <dbReference type="ChEBI" id="CHEBI:83834"/>
        <dbReference type="EC" id="5.2.1.8"/>
    </reaction>
</comment>
<evidence type="ECO:0000256" key="7">
    <source>
        <dbReference type="ARBA" id="ARBA00023186"/>
    </source>
</evidence>
<sequence length="429" mass="48485">MKVNMEKIEKNLVNLEIEVEQEKFAQAMERAFKKVASKVSIPGFRKGKAPRVLVERKVGKEYLYDEALEYIVPEAYFDAVKETKIEPIDKPNIEVVQIGDEKPLIFKAKVEVKPEVKLGEYKGLEVKKPEVSITDEDIEQELEKLRQRHAQIINVEDGEAQLHDTVVIDFEGFVDGVAFQGGSGKDYSLELGSGTFIPGFEDQLVGAKVGETREIKVTFPENYHAADLAGKDAVFKVEVKAIKRKQLAAIDDELAKDVSEFETLEELKKDISNKLKEAAEQKAEHEMKDRLVAKAVENAEVEIPNIMVEQRIDSMIQSLAQRLSLQGLSLEEYLKFTNSNMEALREQHRPDAENRVKATLVLEAIAKKENIEPTEEDLEEEIKTMAAQYNAEPGLMRTFIENQGNMEALKQAIAINKTVQFLVDHATIK</sequence>
<organism evidence="17 18">
    <name type="scientific">Thermincola potens (strain JR)</name>
    <dbReference type="NCBI Taxonomy" id="635013"/>
    <lineage>
        <taxon>Bacteria</taxon>
        <taxon>Bacillati</taxon>
        <taxon>Bacillota</taxon>
        <taxon>Clostridia</taxon>
        <taxon>Eubacteriales</taxon>
        <taxon>Thermincolaceae</taxon>
        <taxon>Thermincola</taxon>
    </lineage>
</organism>
<dbReference type="EMBL" id="CP002028">
    <property type="protein sequence ID" value="ADG83401.1"/>
    <property type="molecule type" value="Genomic_DNA"/>
</dbReference>
<dbReference type="Gene3D" id="3.10.50.40">
    <property type="match status" value="1"/>
</dbReference>
<dbReference type="EC" id="5.2.1.8" evidence="3 12"/>
<dbReference type="Pfam" id="PF05698">
    <property type="entry name" value="Trigger_C"/>
    <property type="match status" value="1"/>
</dbReference>
<comment type="similarity">
    <text evidence="2 12 14">Belongs to the FKBP-type PPIase family. Tig subfamily.</text>
</comment>
<dbReference type="RefSeq" id="WP_013121395.1">
    <property type="nucleotide sequence ID" value="NC_014152.1"/>
</dbReference>
<evidence type="ECO:0000256" key="8">
    <source>
        <dbReference type="ARBA" id="ARBA00023235"/>
    </source>
</evidence>
<dbReference type="GO" id="GO:0015031">
    <property type="term" value="P:protein transport"/>
    <property type="evidence" value="ECO:0007669"/>
    <property type="project" value="UniProtKB-UniRule"/>
</dbReference>
<dbReference type="GO" id="GO:0043335">
    <property type="term" value="P:protein unfolding"/>
    <property type="evidence" value="ECO:0007669"/>
    <property type="project" value="TreeGrafter"/>
</dbReference>
<evidence type="ECO:0000259" key="16">
    <source>
        <dbReference type="PROSITE" id="PS50059"/>
    </source>
</evidence>
<dbReference type="SUPFAM" id="SSF102735">
    <property type="entry name" value="Trigger factor ribosome-binding domain"/>
    <property type="match status" value="1"/>
</dbReference>
<dbReference type="AlphaFoldDB" id="D5XBH2"/>
<dbReference type="Gene3D" id="3.30.70.1050">
    <property type="entry name" value="Trigger factor ribosome-binding domain"/>
    <property type="match status" value="1"/>
</dbReference>
<keyword evidence="6 12" id="KW-0697">Rotamase</keyword>
<accession>D5XBH2</accession>
<comment type="domain">
    <text evidence="12">Consists of 3 domains; the N-terminus binds the ribosome, the middle domain has PPIase activity, while the C-terminus has intrinsic chaperone activity on its own.</text>
</comment>
<dbReference type="FunFam" id="3.10.50.40:FF:000001">
    <property type="entry name" value="Trigger factor"/>
    <property type="match status" value="1"/>
</dbReference>
<keyword evidence="5 12" id="KW-0132">Cell division</keyword>
<dbReference type="NCBIfam" id="TIGR00115">
    <property type="entry name" value="tig"/>
    <property type="match status" value="1"/>
</dbReference>
<dbReference type="InterPro" id="IPR001179">
    <property type="entry name" value="PPIase_FKBP_dom"/>
</dbReference>